<dbReference type="Proteomes" id="UP000008641">
    <property type="component" value="Chromosome"/>
</dbReference>
<keyword evidence="3 4" id="KW-0378">Hydrolase</keyword>
<dbReference type="Pfam" id="PF01327">
    <property type="entry name" value="Pep_deformylase"/>
    <property type="match status" value="1"/>
</dbReference>
<name>F0P084_WEEVC</name>
<sequence length="223" mass="25537">MTKNILFLGVFLIQSLLFAQNNSAMPQSKPFTKNELTLINEKNHLHKFRVLLTTSRDDFRILRTKSIDLDPTDSSVKKLADRMLATVLDEETRGVGIAAPQIGINRNAVWIQRFDQKDQPFQFFINPKITWYSSLLQKGREGCLSIPDTIGNVVRSYAIRIEFYDLDGQFHDEVIEGFTAVIAQHEVDHLNGVLFTDRLQEQEKTTYTKAGAEQNLLYKKASE</sequence>
<dbReference type="NCBIfam" id="NF001159">
    <property type="entry name" value="PRK00150.1-3"/>
    <property type="match status" value="1"/>
</dbReference>
<evidence type="ECO:0000256" key="2">
    <source>
        <dbReference type="ARBA" id="ARBA00022723"/>
    </source>
</evidence>
<dbReference type="HAMAP" id="MF_00163">
    <property type="entry name" value="Pep_deformylase"/>
    <property type="match status" value="1"/>
</dbReference>
<dbReference type="NCBIfam" id="TIGR00079">
    <property type="entry name" value="pept_deformyl"/>
    <property type="match status" value="1"/>
</dbReference>
<reference evidence="7" key="2">
    <citation type="journal article" date="2011" name="Stand. Genomic Sci.">
        <title>Complete genome sequence of Weeksella virosa type strain (9751T).</title>
        <authorList>
            <person name="Lang E."/>
            <person name="Teshima H."/>
            <person name="Lucas S."/>
            <person name="Lapidus A."/>
            <person name="Hammon N."/>
            <person name="Deshpande S."/>
            <person name="Nolan M."/>
            <person name="Cheng J."/>
            <person name="Pitluck S."/>
            <person name="Liolios K."/>
            <person name="Pagani I."/>
            <person name="Mikhailova N."/>
            <person name="Ivanova N."/>
            <person name="Mavromatis K."/>
            <person name="Pati A."/>
            <person name="Tapia R."/>
            <person name="Han C."/>
            <person name="Goodwin L."/>
            <person name="Chen A."/>
            <person name="Palaniappan K."/>
            <person name="Land M."/>
            <person name="Hauser L."/>
            <person name="Chang Y."/>
            <person name="Jeffries C."/>
            <person name="Brambilla E."/>
            <person name="Kopitz M."/>
            <person name="Rohde M."/>
            <person name="Goker M."/>
            <person name="Tindall B."/>
            <person name="Detter J."/>
            <person name="Woyke T."/>
            <person name="Bristow J."/>
            <person name="Eisen J."/>
            <person name="Markowitz V."/>
            <person name="Hugenholtz P."/>
            <person name="Klenk H."/>
            <person name="Kyrpides N."/>
        </authorList>
    </citation>
    <scope>NUCLEOTIDE SEQUENCE [LARGE SCALE GENOMIC DNA]</scope>
    <source>
        <strain evidence="7">ATCC 43766 / DSM 16922 / JCM 21250 / NBRC 16016 / NCTC 11634 / CL345/78</strain>
    </source>
</reference>
<dbReference type="AlphaFoldDB" id="F0P084"/>
<dbReference type="GO" id="GO:0042586">
    <property type="term" value="F:peptide deformylase activity"/>
    <property type="evidence" value="ECO:0007669"/>
    <property type="project" value="UniProtKB-UniRule"/>
</dbReference>
<dbReference type="SUPFAM" id="SSF56420">
    <property type="entry name" value="Peptide deformylase"/>
    <property type="match status" value="1"/>
</dbReference>
<feature type="binding site" evidence="4">
    <location>
        <position position="189"/>
    </location>
    <ligand>
        <name>Fe cation</name>
        <dbReference type="ChEBI" id="CHEBI:24875"/>
    </ligand>
</feature>
<keyword evidence="7" id="KW-1185">Reference proteome</keyword>
<keyword evidence="5" id="KW-0732">Signal</keyword>
<reference evidence="6 7" key="1">
    <citation type="journal article" date="2011" name="Stand. Genomic Sci.">
        <title>Complete genome sequence of Weeksella virosa type strain (9751).</title>
        <authorList>
            <person name="Lang E."/>
            <person name="Teshima H."/>
            <person name="Lucas S."/>
            <person name="Lapidus A."/>
            <person name="Hammon N."/>
            <person name="Deshpande S."/>
            <person name="Nolan M."/>
            <person name="Cheng J.F."/>
            <person name="Pitluck S."/>
            <person name="Liolios K."/>
            <person name="Pagani I."/>
            <person name="Mikhailova N."/>
            <person name="Ivanova N."/>
            <person name="Mavromatis K."/>
            <person name="Pati A."/>
            <person name="Tapia R."/>
            <person name="Han C."/>
            <person name="Goodwin L."/>
            <person name="Chen A."/>
            <person name="Palaniappan K."/>
            <person name="Land M."/>
            <person name="Hauser L."/>
            <person name="Chang Y.J."/>
            <person name="Jeffries C.D."/>
            <person name="Brambilla E.M."/>
            <person name="Kopitz M."/>
            <person name="Rohde M."/>
            <person name="Goker M."/>
            <person name="Tindall B.J."/>
            <person name="Detter J.C."/>
            <person name="Woyke T."/>
            <person name="Bristow J."/>
            <person name="Eisen J.A."/>
            <person name="Markowitz V."/>
            <person name="Hugenholtz P."/>
            <person name="Klenk H.P."/>
            <person name="Kyrpides N.C."/>
        </authorList>
    </citation>
    <scope>NUCLEOTIDE SEQUENCE [LARGE SCALE GENOMIC DNA]</scope>
    <source>
        <strain evidence="7">ATCC 43766 / DSM 16922 / JCM 21250 / NBRC 16016 / NCTC 11634 / CL345/78</strain>
    </source>
</reference>
<evidence type="ECO:0000256" key="1">
    <source>
        <dbReference type="ARBA" id="ARBA00010759"/>
    </source>
</evidence>
<feature type="active site" evidence="4">
    <location>
        <position position="186"/>
    </location>
</feature>
<comment type="catalytic activity">
    <reaction evidence="4">
        <text>N-terminal N-formyl-L-methionyl-[peptide] + H2O = N-terminal L-methionyl-[peptide] + formate</text>
        <dbReference type="Rhea" id="RHEA:24420"/>
        <dbReference type="Rhea" id="RHEA-COMP:10639"/>
        <dbReference type="Rhea" id="RHEA-COMP:10640"/>
        <dbReference type="ChEBI" id="CHEBI:15377"/>
        <dbReference type="ChEBI" id="CHEBI:15740"/>
        <dbReference type="ChEBI" id="CHEBI:49298"/>
        <dbReference type="ChEBI" id="CHEBI:64731"/>
        <dbReference type="EC" id="3.5.1.88"/>
    </reaction>
</comment>
<dbReference type="EMBL" id="CP002455">
    <property type="protein sequence ID" value="ADX68444.1"/>
    <property type="molecule type" value="Genomic_DNA"/>
</dbReference>
<protein>
    <recommendedName>
        <fullName evidence="4">Peptide deformylase</fullName>
        <shortName evidence="4">PDF</shortName>
        <ecNumber evidence="4">3.5.1.88</ecNumber>
    </recommendedName>
    <alternativeName>
        <fullName evidence="4">Polypeptide deformylase</fullName>
    </alternativeName>
</protein>
<dbReference type="PANTHER" id="PTHR10458">
    <property type="entry name" value="PEPTIDE DEFORMYLASE"/>
    <property type="match status" value="1"/>
</dbReference>
<keyword evidence="4" id="KW-0648">Protein biosynthesis</keyword>
<keyword evidence="4" id="KW-0408">Iron</keyword>
<feature type="chain" id="PRO_5003256381" description="Peptide deformylase" evidence="5">
    <location>
        <begin position="20"/>
        <end position="223"/>
    </location>
</feature>
<accession>F0P084</accession>
<evidence type="ECO:0000256" key="3">
    <source>
        <dbReference type="ARBA" id="ARBA00022801"/>
    </source>
</evidence>
<dbReference type="PIRSF" id="PIRSF004749">
    <property type="entry name" value="Pep_def"/>
    <property type="match status" value="1"/>
</dbReference>
<feature type="signal peptide" evidence="5">
    <location>
        <begin position="1"/>
        <end position="19"/>
    </location>
</feature>
<dbReference type="GO" id="GO:0006412">
    <property type="term" value="P:translation"/>
    <property type="evidence" value="ECO:0007669"/>
    <property type="project" value="UniProtKB-UniRule"/>
</dbReference>
<keyword evidence="2 4" id="KW-0479">Metal-binding</keyword>
<dbReference type="STRING" id="865938.Weevi_1753"/>
<dbReference type="HOGENOM" id="CLU_061901_4_0_10"/>
<feature type="binding site" evidence="4">
    <location>
        <position position="143"/>
    </location>
    <ligand>
        <name>Fe cation</name>
        <dbReference type="ChEBI" id="CHEBI:24875"/>
    </ligand>
</feature>
<dbReference type="KEGG" id="wvi:Weevi_1753"/>
<gene>
    <name evidence="4" type="primary">def</name>
    <name evidence="6" type="ordered locus">Weevi_1753</name>
</gene>
<proteinExistence type="inferred from homology"/>
<comment type="similarity">
    <text evidence="1 4">Belongs to the polypeptide deformylase family.</text>
</comment>
<dbReference type="RefSeq" id="WP_013598833.1">
    <property type="nucleotide sequence ID" value="NC_015144.1"/>
</dbReference>
<evidence type="ECO:0000313" key="6">
    <source>
        <dbReference type="EMBL" id="ADX68444.1"/>
    </source>
</evidence>
<evidence type="ECO:0000313" key="7">
    <source>
        <dbReference type="Proteomes" id="UP000008641"/>
    </source>
</evidence>
<evidence type="ECO:0000256" key="5">
    <source>
        <dbReference type="SAM" id="SignalP"/>
    </source>
</evidence>
<dbReference type="EC" id="3.5.1.88" evidence="4"/>
<dbReference type="PANTHER" id="PTHR10458:SF22">
    <property type="entry name" value="PEPTIDE DEFORMYLASE"/>
    <property type="match status" value="1"/>
</dbReference>
<dbReference type="InterPro" id="IPR036821">
    <property type="entry name" value="Peptide_deformylase_sf"/>
</dbReference>
<dbReference type="Gene3D" id="3.90.45.10">
    <property type="entry name" value="Peptide deformylase"/>
    <property type="match status" value="1"/>
</dbReference>
<comment type="function">
    <text evidence="4">Removes the formyl group from the N-terminal Met of newly synthesized proteins. Requires at least a dipeptide for an efficient rate of reaction. N-terminal L-methionine is a prerequisite for activity but the enzyme has broad specificity at other positions.</text>
</comment>
<feature type="binding site" evidence="4">
    <location>
        <position position="185"/>
    </location>
    <ligand>
        <name>Fe cation</name>
        <dbReference type="ChEBI" id="CHEBI:24875"/>
    </ligand>
</feature>
<dbReference type="PRINTS" id="PR01576">
    <property type="entry name" value="PDEFORMYLASE"/>
</dbReference>
<dbReference type="GO" id="GO:0046872">
    <property type="term" value="F:metal ion binding"/>
    <property type="evidence" value="ECO:0007669"/>
    <property type="project" value="UniProtKB-KW"/>
</dbReference>
<evidence type="ECO:0000256" key="4">
    <source>
        <dbReference type="HAMAP-Rule" id="MF_00163"/>
    </source>
</evidence>
<organism evidence="6 7">
    <name type="scientific">Weeksella virosa (strain ATCC 43766 / DSM 16922 / JCM 21250 / CCUG 30538 / CDC 9751 / IAM 14551 / NBRC 16016 / NCTC 11634 / CL345/78)</name>
    <dbReference type="NCBI Taxonomy" id="865938"/>
    <lineage>
        <taxon>Bacteria</taxon>
        <taxon>Pseudomonadati</taxon>
        <taxon>Bacteroidota</taxon>
        <taxon>Flavobacteriia</taxon>
        <taxon>Flavobacteriales</taxon>
        <taxon>Weeksellaceae</taxon>
        <taxon>Weeksella</taxon>
    </lineage>
</organism>
<dbReference type="InterPro" id="IPR023635">
    <property type="entry name" value="Peptide_deformylase"/>
</dbReference>
<dbReference type="eggNOG" id="COG0242">
    <property type="taxonomic scope" value="Bacteria"/>
</dbReference>
<comment type="cofactor">
    <cofactor evidence="4">
        <name>Fe(2+)</name>
        <dbReference type="ChEBI" id="CHEBI:29033"/>
    </cofactor>
    <text evidence="4">Binds 1 Fe(2+) ion.</text>
</comment>
<dbReference type="CDD" id="cd00487">
    <property type="entry name" value="Pep_deformylase"/>
    <property type="match status" value="1"/>
</dbReference>